<name>A0A0E9VDV4_ANGAN</name>
<accession>A0A0E9VDV4</accession>
<organism evidence="1">
    <name type="scientific">Anguilla anguilla</name>
    <name type="common">European freshwater eel</name>
    <name type="synonym">Muraena anguilla</name>
    <dbReference type="NCBI Taxonomy" id="7936"/>
    <lineage>
        <taxon>Eukaryota</taxon>
        <taxon>Metazoa</taxon>
        <taxon>Chordata</taxon>
        <taxon>Craniata</taxon>
        <taxon>Vertebrata</taxon>
        <taxon>Euteleostomi</taxon>
        <taxon>Actinopterygii</taxon>
        <taxon>Neopterygii</taxon>
        <taxon>Teleostei</taxon>
        <taxon>Anguilliformes</taxon>
        <taxon>Anguillidae</taxon>
        <taxon>Anguilla</taxon>
    </lineage>
</organism>
<sequence length="31" mass="3407">MVIIGVMCDQNLSCSRHCAVAVKRPTGCWDI</sequence>
<dbReference type="AlphaFoldDB" id="A0A0E9VDV4"/>
<dbReference type="EMBL" id="GBXM01032293">
    <property type="protein sequence ID" value="JAH76284.1"/>
    <property type="molecule type" value="Transcribed_RNA"/>
</dbReference>
<proteinExistence type="predicted"/>
<protein>
    <submittedName>
        <fullName evidence="1">Uncharacterized protein</fullName>
    </submittedName>
</protein>
<reference evidence="1" key="2">
    <citation type="journal article" date="2015" name="Fish Shellfish Immunol.">
        <title>Early steps in the European eel (Anguilla anguilla)-Vibrio vulnificus interaction in the gills: Role of the RtxA13 toxin.</title>
        <authorList>
            <person name="Callol A."/>
            <person name="Pajuelo D."/>
            <person name="Ebbesson L."/>
            <person name="Teles M."/>
            <person name="MacKenzie S."/>
            <person name="Amaro C."/>
        </authorList>
    </citation>
    <scope>NUCLEOTIDE SEQUENCE</scope>
</reference>
<evidence type="ECO:0000313" key="1">
    <source>
        <dbReference type="EMBL" id="JAH76284.1"/>
    </source>
</evidence>
<reference evidence="1" key="1">
    <citation type="submission" date="2014-11" db="EMBL/GenBank/DDBJ databases">
        <authorList>
            <person name="Amaro Gonzalez C."/>
        </authorList>
    </citation>
    <scope>NUCLEOTIDE SEQUENCE</scope>
</reference>